<reference evidence="2" key="1">
    <citation type="submission" date="2018-06" db="EMBL/GenBank/DDBJ databases">
        <authorList>
            <person name="Cea G.-C."/>
            <person name="William W."/>
        </authorList>
    </citation>
    <scope>NUCLEOTIDE SEQUENCE [LARGE SCALE GENOMIC DNA]</scope>
    <source>
        <strain evidence="2">DB21MT-2</strain>
    </source>
</reference>
<evidence type="ECO:0000313" key="2">
    <source>
        <dbReference type="Proteomes" id="UP000250123"/>
    </source>
</evidence>
<gene>
    <name evidence="1" type="ORF">SHEWBE_2314</name>
</gene>
<protein>
    <submittedName>
        <fullName evidence="1">Uncharacterized protein</fullName>
    </submittedName>
</protein>
<dbReference type="AlphaFoldDB" id="A0A330M8Z6"/>
<dbReference type="EMBL" id="LS483452">
    <property type="protein sequence ID" value="SQH76277.1"/>
    <property type="molecule type" value="Genomic_DNA"/>
</dbReference>
<sequence length="49" mass="5564">MFSSPTFLSKFLSMGIISPNIALPVVHSYSESKKVYIMLHPRHNYAILP</sequence>
<dbReference type="KEGG" id="sbk:SHEWBE_2314"/>
<accession>A0A330M8Z6</accession>
<proteinExistence type="predicted"/>
<evidence type="ECO:0000313" key="1">
    <source>
        <dbReference type="EMBL" id="SQH76277.1"/>
    </source>
</evidence>
<name>A0A330M8Z6_9GAMM</name>
<organism evidence="1 2">
    <name type="scientific">Shewanella benthica</name>
    <dbReference type="NCBI Taxonomy" id="43661"/>
    <lineage>
        <taxon>Bacteria</taxon>
        <taxon>Pseudomonadati</taxon>
        <taxon>Pseudomonadota</taxon>
        <taxon>Gammaproteobacteria</taxon>
        <taxon>Alteromonadales</taxon>
        <taxon>Shewanellaceae</taxon>
        <taxon>Shewanella</taxon>
    </lineage>
</organism>
<dbReference type="Proteomes" id="UP000250123">
    <property type="component" value="Chromosome SHEWBE"/>
</dbReference>